<gene>
    <name evidence="3" type="ORF">HNY73_004861</name>
</gene>
<dbReference type="Proteomes" id="UP000807504">
    <property type="component" value="Unassembled WGS sequence"/>
</dbReference>
<comment type="caution">
    <text evidence="3">The sequence shown here is derived from an EMBL/GenBank/DDBJ whole genome shotgun (WGS) entry which is preliminary data.</text>
</comment>
<dbReference type="Gene3D" id="3.30.1360.40">
    <property type="match status" value="1"/>
</dbReference>
<protein>
    <recommendedName>
        <fullName evidence="1">Ribosome-recycling factor, mitochondrial</fullName>
    </recommendedName>
    <alternativeName>
        <fullName evidence="2">Ribosome-releasing factor, mitochondrial</fullName>
    </alternativeName>
</protein>
<evidence type="ECO:0000313" key="4">
    <source>
        <dbReference type="Proteomes" id="UP000807504"/>
    </source>
</evidence>
<dbReference type="EMBL" id="JABXBU010000003">
    <property type="protein sequence ID" value="KAF8793373.1"/>
    <property type="molecule type" value="Genomic_DNA"/>
</dbReference>
<dbReference type="AlphaFoldDB" id="A0A8T0FX26"/>
<evidence type="ECO:0000313" key="3">
    <source>
        <dbReference type="EMBL" id="KAF8793373.1"/>
    </source>
</evidence>
<dbReference type="SUPFAM" id="SSF55194">
    <property type="entry name" value="Ribosome recycling factor, RRF"/>
    <property type="match status" value="1"/>
</dbReference>
<keyword evidence="4" id="KW-1185">Reference proteome</keyword>
<evidence type="ECO:0000256" key="2">
    <source>
        <dbReference type="ARBA" id="ARBA00033107"/>
    </source>
</evidence>
<accession>A0A8T0FX26</accession>
<name>A0A8T0FX26_ARGBR</name>
<dbReference type="PANTHER" id="PTHR20982">
    <property type="entry name" value="RIBOSOME RECYCLING FACTOR"/>
    <property type="match status" value="1"/>
</dbReference>
<reference evidence="3" key="1">
    <citation type="journal article" date="2020" name="bioRxiv">
        <title>Chromosome-level reference genome of the European wasp spider Argiope bruennichi: a resource for studies on range expansion and evolutionary adaptation.</title>
        <authorList>
            <person name="Sheffer M.M."/>
            <person name="Hoppe A."/>
            <person name="Krehenwinkel H."/>
            <person name="Uhl G."/>
            <person name="Kuss A.W."/>
            <person name="Jensen L."/>
            <person name="Jensen C."/>
            <person name="Gillespie R.G."/>
            <person name="Hoff K.J."/>
            <person name="Prost S."/>
        </authorList>
    </citation>
    <scope>NUCLEOTIDE SEQUENCE</scope>
</reference>
<dbReference type="Gene3D" id="1.10.132.20">
    <property type="entry name" value="Ribosome-recycling factor"/>
    <property type="match status" value="1"/>
</dbReference>
<proteinExistence type="predicted"/>
<dbReference type="InterPro" id="IPR036191">
    <property type="entry name" value="RRF_sf"/>
</dbReference>
<dbReference type="PANTHER" id="PTHR20982:SF3">
    <property type="entry name" value="MITOCHONDRIAL RIBOSOME RECYCLING FACTOR PSEUDO 1"/>
    <property type="match status" value="1"/>
</dbReference>
<evidence type="ECO:0000256" key="1">
    <source>
        <dbReference type="ARBA" id="ARBA00020581"/>
    </source>
</evidence>
<dbReference type="GO" id="GO:0006412">
    <property type="term" value="P:translation"/>
    <property type="evidence" value="ECO:0007669"/>
    <property type="project" value="InterPro"/>
</dbReference>
<sequence length="167" mass="19105">MEHLWKLRLLKSVSRTIRIKSVQNLCSASCTHLLHSGFVQKQPQISLPVVFQVRSYAKKVQGKKGGKQKHVKLSDEEMAEVIDIAEYKAQLRAAVDKLKKNYVENLNLRWTGSNVGNLRVKLQDEEFALHELARISRKNPQLVVLNMSEFPEVIKHVVQPLMNLGVK</sequence>
<organism evidence="3 4">
    <name type="scientific">Argiope bruennichi</name>
    <name type="common">Wasp spider</name>
    <name type="synonym">Aranea bruennichi</name>
    <dbReference type="NCBI Taxonomy" id="94029"/>
    <lineage>
        <taxon>Eukaryota</taxon>
        <taxon>Metazoa</taxon>
        <taxon>Ecdysozoa</taxon>
        <taxon>Arthropoda</taxon>
        <taxon>Chelicerata</taxon>
        <taxon>Arachnida</taxon>
        <taxon>Araneae</taxon>
        <taxon>Araneomorphae</taxon>
        <taxon>Entelegynae</taxon>
        <taxon>Araneoidea</taxon>
        <taxon>Araneidae</taxon>
        <taxon>Argiope</taxon>
    </lineage>
</organism>
<reference evidence="3" key="2">
    <citation type="submission" date="2020-06" db="EMBL/GenBank/DDBJ databases">
        <authorList>
            <person name="Sheffer M."/>
        </authorList>
    </citation>
    <scope>NUCLEOTIDE SEQUENCE</scope>
</reference>
<dbReference type="GO" id="GO:0005739">
    <property type="term" value="C:mitochondrion"/>
    <property type="evidence" value="ECO:0007669"/>
    <property type="project" value="TreeGrafter"/>
</dbReference>
<dbReference type="GO" id="GO:0043023">
    <property type="term" value="F:ribosomal large subunit binding"/>
    <property type="evidence" value="ECO:0007669"/>
    <property type="project" value="TreeGrafter"/>
</dbReference>
<dbReference type="InterPro" id="IPR002661">
    <property type="entry name" value="Ribosome_recyc_fac"/>
</dbReference>